<dbReference type="AlphaFoldDB" id="A0A0S4M0S4"/>
<dbReference type="OrthoDB" id="9893957at2"/>
<feature type="compositionally biased region" description="Basic and acidic residues" evidence="1">
    <location>
        <begin position="10"/>
        <end position="19"/>
    </location>
</feature>
<evidence type="ECO:0000313" key="3">
    <source>
        <dbReference type="EMBL" id="CUT17201.1"/>
    </source>
</evidence>
<gene>
    <name evidence="3" type="ORF">Ark11_0347</name>
</gene>
<proteinExistence type="predicted"/>
<feature type="transmembrane region" description="Helical" evidence="2">
    <location>
        <begin position="169"/>
        <end position="192"/>
    </location>
</feature>
<name>A0A0S4M0S4_9BURK</name>
<feature type="transmembrane region" description="Helical" evidence="2">
    <location>
        <begin position="212"/>
        <end position="233"/>
    </location>
</feature>
<organism evidence="3 4">
    <name type="scientific">Candidatus Ichthyocystis hellenicum</name>
    <dbReference type="NCBI Taxonomy" id="1561003"/>
    <lineage>
        <taxon>Bacteria</taxon>
        <taxon>Pseudomonadati</taxon>
        <taxon>Pseudomonadota</taxon>
        <taxon>Betaproteobacteria</taxon>
        <taxon>Burkholderiales</taxon>
        <taxon>Candidatus Ichthyocystis</taxon>
    </lineage>
</organism>
<dbReference type="RefSeq" id="WP_092490434.1">
    <property type="nucleotide sequence ID" value="NZ_LN906597.1"/>
</dbReference>
<keyword evidence="2" id="KW-1133">Transmembrane helix</keyword>
<keyword evidence="4" id="KW-1185">Reference proteome</keyword>
<evidence type="ECO:0000313" key="4">
    <source>
        <dbReference type="Proteomes" id="UP000198651"/>
    </source>
</evidence>
<reference evidence="4" key="1">
    <citation type="submission" date="2015-11" db="EMBL/GenBank/DDBJ databases">
        <authorList>
            <person name="Seth-Smith H.M.B."/>
        </authorList>
    </citation>
    <scope>NUCLEOTIDE SEQUENCE [LARGE SCALE GENOMIC DNA]</scope>
    <source>
        <strain evidence="4">2013Ark11</strain>
    </source>
</reference>
<sequence length="392" mass="43617">MNISDFSQQHAEEQLERSRSQPISGAELFSPELQILQETVFADDSVFSPYGEIAPPPYDYDSSLYSPTLSLSSSLVVDSSSGGVSSLVRRRRSSFSTYNEVYPQPSVGALLNYMAPPPLYRDVSWPLLRVTSIEEAGEGIILLTMDINTRVGSSRSAIFVQVDRRNVECLLPLTCFFVRAAGVVSNSVLFFLSGMVMHGVYIECGLFFSISYILGIALSFFSCGLFFSSICVCDNSRSRYTLLEVVKFPPSYEESVSYQLPSYAEVEEMLAFSLNVITSSNFSPSSEREVVEIVLSVVSGCTSDRYLLRIADSICRRGIGFILLRSLDTYFFHKYFPLVLLFFFSGIFNGIESNFMIGSGWLDVLYLVCPGLSFLLSGVVAGFSREAMRFHP</sequence>
<feature type="region of interest" description="Disordered" evidence="1">
    <location>
        <begin position="1"/>
        <end position="23"/>
    </location>
</feature>
<accession>A0A0S4M0S4</accession>
<evidence type="ECO:0000256" key="1">
    <source>
        <dbReference type="SAM" id="MobiDB-lite"/>
    </source>
</evidence>
<dbReference type="EMBL" id="LN906597">
    <property type="protein sequence ID" value="CUT17201.1"/>
    <property type="molecule type" value="Genomic_DNA"/>
</dbReference>
<feature type="transmembrane region" description="Helical" evidence="2">
    <location>
        <begin position="364"/>
        <end position="383"/>
    </location>
</feature>
<keyword evidence="2" id="KW-0812">Transmembrane</keyword>
<evidence type="ECO:0000256" key="2">
    <source>
        <dbReference type="SAM" id="Phobius"/>
    </source>
</evidence>
<dbReference type="Proteomes" id="UP000198651">
    <property type="component" value="Chromosome I"/>
</dbReference>
<protein>
    <submittedName>
        <fullName evidence="3">Putative membrane protein</fullName>
    </submittedName>
</protein>
<feature type="transmembrane region" description="Helical" evidence="2">
    <location>
        <begin position="335"/>
        <end position="358"/>
    </location>
</feature>
<keyword evidence="2" id="KW-0472">Membrane</keyword>